<feature type="binding site" evidence="11">
    <location>
        <position position="178"/>
    </location>
    <ligand>
        <name>Zn(2+)</name>
        <dbReference type="ChEBI" id="CHEBI:29105"/>
        <label>1</label>
    </ligand>
</feature>
<evidence type="ECO:0000256" key="9">
    <source>
        <dbReference type="PIRSR" id="PIRSR001191-1"/>
    </source>
</evidence>
<feature type="binding site" evidence="11">
    <location>
        <position position="183"/>
    </location>
    <ligand>
        <name>Ca(2+)</name>
        <dbReference type="ChEBI" id="CHEBI:29108"/>
        <label>3</label>
    </ligand>
</feature>
<evidence type="ECO:0000256" key="2">
    <source>
        <dbReference type="ARBA" id="ARBA00022670"/>
    </source>
</evidence>
<feature type="binding site" evidence="11">
    <location>
        <position position="204"/>
    </location>
    <ligand>
        <name>Ca(2+)</name>
        <dbReference type="ChEBI" id="CHEBI:29108"/>
        <label>1</label>
    </ligand>
</feature>
<evidence type="ECO:0000256" key="13">
    <source>
        <dbReference type="SAM" id="MobiDB-lite"/>
    </source>
</evidence>
<dbReference type="Proteomes" id="UP001153954">
    <property type="component" value="Unassembled WGS sequence"/>
</dbReference>
<feature type="binding site" evidence="10">
    <location>
        <position position="238"/>
    </location>
    <ligand>
        <name>Zn(2+)</name>
        <dbReference type="ChEBI" id="CHEBI:29105"/>
        <label>2</label>
        <note>catalytic</note>
    </ligand>
</feature>
<dbReference type="InterPro" id="IPR036365">
    <property type="entry name" value="PGBD-like_sf"/>
</dbReference>
<comment type="caution">
    <text evidence="16">The sequence shown here is derived from an EMBL/GenBank/DDBJ whole genome shotgun (WGS) entry which is preliminary data.</text>
</comment>
<dbReference type="PRINTS" id="PR00138">
    <property type="entry name" value="MATRIXIN"/>
</dbReference>
<evidence type="ECO:0000256" key="8">
    <source>
        <dbReference type="ARBA" id="ARBA00023145"/>
    </source>
</evidence>
<dbReference type="Pfam" id="PF00045">
    <property type="entry name" value="Hemopexin"/>
    <property type="match status" value="1"/>
</dbReference>
<dbReference type="PROSITE" id="PS51642">
    <property type="entry name" value="HEMOPEXIN_2"/>
    <property type="match status" value="2"/>
</dbReference>
<feature type="compositionally biased region" description="Acidic residues" evidence="13">
    <location>
        <begin position="308"/>
        <end position="319"/>
    </location>
</feature>
<feature type="binding site" evidence="11">
    <location>
        <position position="176"/>
    </location>
    <ligand>
        <name>Zn(2+)</name>
        <dbReference type="ChEBI" id="CHEBI:29105"/>
        <label>1</label>
    </ligand>
</feature>
<comment type="cofactor">
    <cofactor evidence="11">
        <name>Ca(2+)</name>
        <dbReference type="ChEBI" id="CHEBI:29108"/>
    </cofactor>
    <text evidence="11">Can bind about 5 Ca(2+) ions per subunit.</text>
</comment>
<feature type="chain" id="PRO_5043370156" description="Peptidase metallopeptidase domain-containing protein" evidence="14">
    <location>
        <begin position="22"/>
        <end position="528"/>
    </location>
</feature>
<keyword evidence="7" id="KW-0482">Metalloprotease</keyword>
<dbReference type="EMBL" id="CAKOGL010000005">
    <property type="protein sequence ID" value="CAH2086877.1"/>
    <property type="molecule type" value="Genomic_DNA"/>
</dbReference>
<dbReference type="InterPro" id="IPR001818">
    <property type="entry name" value="Pept_M10_metallopeptidase"/>
</dbReference>
<dbReference type="InterPro" id="IPR033739">
    <property type="entry name" value="M10A_MMP"/>
</dbReference>
<feature type="binding site" evidence="11">
    <location>
        <position position="471"/>
    </location>
    <ligand>
        <name>Ca(2+)</name>
        <dbReference type="ChEBI" id="CHEBI:29108"/>
        <label>4</label>
    </ligand>
</feature>
<name>A0AAU9TL26_EUPED</name>
<dbReference type="GO" id="GO:0030198">
    <property type="term" value="P:extracellular matrix organization"/>
    <property type="evidence" value="ECO:0007669"/>
    <property type="project" value="TreeGrafter"/>
</dbReference>
<keyword evidence="2" id="KW-0645">Protease</keyword>
<dbReference type="CDD" id="cd04278">
    <property type="entry name" value="ZnMc_MMP"/>
    <property type="match status" value="1"/>
</dbReference>
<feature type="binding site" evidence="11">
    <location>
        <position position="206"/>
    </location>
    <ligand>
        <name>Ca(2+)</name>
        <dbReference type="ChEBI" id="CHEBI:29108"/>
        <label>3</label>
    </ligand>
</feature>
<dbReference type="SUPFAM" id="SSF50923">
    <property type="entry name" value="Hemopexin-like domain"/>
    <property type="match status" value="1"/>
</dbReference>
<feature type="binding site" evidence="11">
    <location>
        <position position="184"/>
    </location>
    <ligand>
        <name>Ca(2+)</name>
        <dbReference type="ChEBI" id="CHEBI:29108"/>
        <label>3</label>
    </ligand>
</feature>
<feature type="binding site" evidence="11">
    <location>
        <position position="203"/>
    </location>
    <ligand>
        <name>Ca(2+)</name>
        <dbReference type="ChEBI" id="CHEBI:29108"/>
        <label>3</label>
    </ligand>
</feature>
<feature type="binding site" evidence="11">
    <location>
        <position position="191"/>
    </location>
    <ligand>
        <name>Zn(2+)</name>
        <dbReference type="ChEBI" id="CHEBI:29105"/>
        <label>1</label>
    </ligand>
</feature>
<dbReference type="SUPFAM" id="SSF47090">
    <property type="entry name" value="PGBD-like"/>
    <property type="match status" value="1"/>
</dbReference>
<dbReference type="InterPro" id="IPR018487">
    <property type="entry name" value="Hemopexin-like_repeat"/>
</dbReference>
<feature type="compositionally biased region" description="Polar residues" evidence="13">
    <location>
        <begin position="281"/>
        <end position="291"/>
    </location>
</feature>
<feature type="binding site" evidence="10">
    <location>
        <position position="228"/>
    </location>
    <ligand>
        <name>Zn(2+)</name>
        <dbReference type="ChEBI" id="CHEBI:29105"/>
        <label>2</label>
        <note>catalytic</note>
    </ligand>
</feature>
<dbReference type="GO" id="GO:0031012">
    <property type="term" value="C:extracellular matrix"/>
    <property type="evidence" value="ECO:0007669"/>
    <property type="project" value="InterPro"/>
</dbReference>
<dbReference type="SUPFAM" id="SSF55486">
    <property type="entry name" value="Metalloproteases ('zincins'), catalytic domain"/>
    <property type="match status" value="1"/>
</dbReference>
<keyword evidence="17" id="KW-1185">Reference proteome</keyword>
<dbReference type="CDD" id="cd00094">
    <property type="entry name" value="HX"/>
    <property type="match status" value="1"/>
</dbReference>
<accession>A0AAU9TL26</accession>
<feature type="binding site" evidence="11">
    <location>
        <position position="166"/>
    </location>
    <ligand>
        <name>Ca(2+)</name>
        <dbReference type="ChEBI" id="CHEBI:29108"/>
        <label>2</label>
    </ligand>
</feature>
<dbReference type="InterPro" id="IPR000585">
    <property type="entry name" value="Hemopexin-like_dom"/>
</dbReference>
<keyword evidence="5" id="KW-0378">Hydrolase</keyword>
<evidence type="ECO:0000256" key="3">
    <source>
        <dbReference type="ARBA" id="ARBA00022723"/>
    </source>
</evidence>
<keyword evidence="11" id="KW-0106">Calcium</keyword>
<gene>
    <name evidence="16" type="ORF">EEDITHA_LOCUS3199</name>
</gene>
<dbReference type="PANTHER" id="PTHR10201">
    <property type="entry name" value="MATRIX METALLOPROTEINASE"/>
    <property type="match status" value="1"/>
</dbReference>
<dbReference type="Pfam" id="PF01471">
    <property type="entry name" value="PG_binding_1"/>
    <property type="match status" value="1"/>
</dbReference>
<evidence type="ECO:0000256" key="6">
    <source>
        <dbReference type="ARBA" id="ARBA00022833"/>
    </source>
</evidence>
<dbReference type="PIRSF" id="PIRSF001191">
    <property type="entry name" value="Peptidase_M10A_matrix"/>
    <property type="match status" value="1"/>
</dbReference>
<feature type="binding site" evidence="11">
    <location>
        <position position="206"/>
    </location>
    <ligand>
        <name>Ca(2+)</name>
        <dbReference type="ChEBI" id="CHEBI:29108"/>
        <label>1</label>
    </ligand>
</feature>
<dbReference type="PROSITE" id="PS51257">
    <property type="entry name" value="PROKAR_LIPOPROTEIN"/>
    <property type="match status" value="1"/>
</dbReference>
<feature type="repeat" description="Hemopexin" evidence="12">
    <location>
        <begin position="467"/>
        <end position="513"/>
    </location>
</feature>
<dbReference type="InterPro" id="IPR036375">
    <property type="entry name" value="Hemopexin-like_dom_sf"/>
</dbReference>
<feature type="domain" description="Peptidase metallopeptidase" evidence="15">
    <location>
        <begin position="113"/>
        <end position="271"/>
    </location>
</feature>
<dbReference type="PANTHER" id="PTHR10201:SF169">
    <property type="entry name" value="MATRIX METALLOPROTEINASE-16-LIKE PROTEIN"/>
    <property type="match status" value="1"/>
</dbReference>
<keyword evidence="14" id="KW-0732">Signal</keyword>
<feature type="binding site" evidence="10">
    <location>
        <position position="232"/>
    </location>
    <ligand>
        <name>Zn(2+)</name>
        <dbReference type="ChEBI" id="CHEBI:29105"/>
        <label>2</label>
        <note>catalytic</note>
    </ligand>
</feature>
<evidence type="ECO:0000313" key="17">
    <source>
        <dbReference type="Proteomes" id="UP001153954"/>
    </source>
</evidence>
<feature type="binding site" evidence="11">
    <location>
        <position position="246"/>
    </location>
    <ligand>
        <name>Zn(2+)</name>
        <dbReference type="ChEBI" id="CHEBI:29105"/>
        <label>2</label>
        <note>catalytic</note>
    </ligand>
</feature>
<evidence type="ECO:0000256" key="14">
    <source>
        <dbReference type="SAM" id="SignalP"/>
    </source>
</evidence>
<dbReference type="InterPro" id="IPR002477">
    <property type="entry name" value="Peptidoglycan-bd-like"/>
</dbReference>
<evidence type="ECO:0000259" key="15">
    <source>
        <dbReference type="SMART" id="SM00235"/>
    </source>
</evidence>
<evidence type="ECO:0000256" key="11">
    <source>
        <dbReference type="PIRSR" id="PIRSR621190-2"/>
    </source>
</evidence>
<dbReference type="InterPro" id="IPR006026">
    <property type="entry name" value="Peptidase_Metallo"/>
</dbReference>
<sequence length="528" mass="60867">MEPRKYVLLISIVIGCSVATAKTIFVEEDVPSIEEISFMKKYGYLPEKQDDNMDFAYTPHSIAEALKKMQSFAGLSPTGHLDAETRKLFKRRRCGVKDIETKSAAHRRRRYILQQGWGKKAITYRVLNGSSTLERARVETLMAAGLAVWAPHGGLQFEQLDHGKADIQVSFASKDHGDGFPFDGPGHVVAHAFPPPHGAMHFDDDELWGDNPDEEDENITDFFAVAVHEIGHALGMSHSNVKASVMYPYYQVPVEKLHEDDILGMQELYLKEDVHEALLESTEQSVASRSSLAPRPTLADDDNKSNEDNDDDEDDDNDVPDLCYTNYDTVQVIQDKLFVFEEEWVWVLTDRKQIMEGYPKRFHDVFIGLPKHITVIRTIYEKQNGHIVVFSGRSFWEFSARFRLVRRGRLSEYKIPPQVSELTTVFLSNYNNKTYLIEYERFWRFDDATSSMDKGYPKEMSAWRQIPYPVDAAVIWKGDTFFFRGPRFWRFDNTAVRAHHYYPLPTAQIWFPCRATPDMARYVTNDEP</sequence>
<feature type="binding site" description="in inhibited form" evidence="11">
    <location>
        <position position="94"/>
    </location>
    <ligand>
        <name>Zn(2+)</name>
        <dbReference type="ChEBI" id="CHEBI:29105"/>
        <label>2</label>
        <note>catalytic</note>
    </ligand>
</feature>
<keyword evidence="6 10" id="KW-0862">Zinc</keyword>
<keyword evidence="8" id="KW-0865">Zymogen</keyword>
<feature type="repeat" description="Hemopexin" evidence="12">
    <location>
        <begin position="320"/>
        <end position="369"/>
    </location>
</feature>
<feature type="active site" evidence="9">
    <location>
        <position position="229"/>
    </location>
</feature>
<feature type="binding site" evidence="11">
    <location>
        <position position="201"/>
    </location>
    <ligand>
        <name>Zn(2+)</name>
        <dbReference type="ChEBI" id="CHEBI:29105"/>
        <label>1</label>
    </ligand>
</feature>
<comment type="cofactor">
    <cofactor evidence="11">
        <name>Zn(2+)</name>
        <dbReference type="ChEBI" id="CHEBI:29105"/>
    </cofactor>
    <text evidence="11">Binds 2 Zn(2+) ions per subunit.</text>
</comment>
<dbReference type="GO" id="GO:0030574">
    <property type="term" value="P:collagen catabolic process"/>
    <property type="evidence" value="ECO:0007669"/>
    <property type="project" value="TreeGrafter"/>
</dbReference>
<feature type="region of interest" description="Disordered" evidence="13">
    <location>
        <begin position="281"/>
        <end position="320"/>
    </location>
</feature>
<dbReference type="InterPro" id="IPR024079">
    <property type="entry name" value="MetalloPept_cat_dom_sf"/>
</dbReference>
<protein>
    <recommendedName>
        <fullName evidence="15">Peptidase metallopeptidase domain-containing protein</fullName>
    </recommendedName>
</protein>
<dbReference type="GO" id="GO:0008270">
    <property type="term" value="F:zinc ion binding"/>
    <property type="evidence" value="ECO:0007669"/>
    <property type="project" value="InterPro"/>
</dbReference>
<dbReference type="GO" id="GO:0005615">
    <property type="term" value="C:extracellular space"/>
    <property type="evidence" value="ECO:0007669"/>
    <property type="project" value="TreeGrafter"/>
</dbReference>
<evidence type="ECO:0000256" key="4">
    <source>
        <dbReference type="ARBA" id="ARBA00022737"/>
    </source>
</evidence>
<dbReference type="InterPro" id="IPR021190">
    <property type="entry name" value="Pept_M10A"/>
</dbReference>
<comment type="similarity">
    <text evidence="1">Belongs to the peptidase M10A family.</text>
</comment>
<proteinExistence type="inferred from homology"/>
<evidence type="ECO:0000256" key="7">
    <source>
        <dbReference type="ARBA" id="ARBA00023049"/>
    </source>
</evidence>
<evidence type="ECO:0000313" key="16">
    <source>
        <dbReference type="EMBL" id="CAH2086877.1"/>
    </source>
</evidence>
<reference evidence="16" key="1">
    <citation type="submission" date="2022-03" db="EMBL/GenBank/DDBJ databases">
        <authorList>
            <person name="Tunstrom K."/>
        </authorList>
    </citation>
    <scope>NUCLEOTIDE SEQUENCE</scope>
</reference>
<feature type="binding site" evidence="11">
    <location>
        <position position="328"/>
    </location>
    <ligand>
        <name>Ca(2+)</name>
        <dbReference type="ChEBI" id="CHEBI:29108"/>
        <label>4</label>
    </ligand>
</feature>
<dbReference type="Pfam" id="PF00413">
    <property type="entry name" value="Peptidase_M10"/>
    <property type="match status" value="1"/>
</dbReference>
<organism evidence="16 17">
    <name type="scientific">Euphydryas editha</name>
    <name type="common">Edith's checkerspot</name>
    <dbReference type="NCBI Taxonomy" id="104508"/>
    <lineage>
        <taxon>Eukaryota</taxon>
        <taxon>Metazoa</taxon>
        <taxon>Ecdysozoa</taxon>
        <taxon>Arthropoda</taxon>
        <taxon>Hexapoda</taxon>
        <taxon>Insecta</taxon>
        <taxon>Pterygota</taxon>
        <taxon>Neoptera</taxon>
        <taxon>Endopterygota</taxon>
        <taxon>Lepidoptera</taxon>
        <taxon>Glossata</taxon>
        <taxon>Ditrysia</taxon>
        <taxon>Papilionoidea</taxon>
        <taxon>Nymphalidae</taxon>
        <taxon>Nymphalinae</taxon>
        <taxon>Euphydryas</taxon>
    </lineage>
</organism>
<evidence type="ECO:0000256" key="10">
    <source>
        <dbReference type="PIRSR" id="PIRSR001191-2"/>
    </source>
</evidence>
<feature type="signal peptide" evidence="14">
    <location>
        <begin position="1"/>
        <end position="21"/>
    </location>
</feature>
<dbReference type="SMART" id="SM00235">
    <property type="entry name" value="ZnMc"/>
    <property type="match status" value="1"/>
</dbReference>
<dbReference type="SMART" id="SM00120">
    <property type="entry name" value="HX"/>
    <property type="match status" value="4"/>
</dbReference>
<dbReference type="GO" id="GO:0006508">
    <property type="term" value="P:proteolysis"/>
    <property type="evidence" value="ECO:0007669"/>
    <property type="project" value="UniProtKB-KW"/>
</dbReference>
<keyword evidence="4" id="KW-0677">Repeat</keyword>
<keyword evidence="3 10" id="KW-0479">Metal-binding</keyword>
<dbReference type="GO" id="GO:0004222">
    <property type="term" value="F:metalloendopeptidase activity"/>
    <property type="evidence" value="ECO:0007669"/>
    <property type="project" value="InterPro"/>
</dbReference>
<evidence type="ECO:0000256" key="1">
    <source>
        <dbReference type="ARBA" id="ARBA00010370"/>
    </source>
</evidence>
<dbReference type="Gene3D" id="3.40.390.10">
    <property type="entry name" value="Collagenase (Catalytic Domain)"/>
    <property type="match status" value="1"/>
</dbReference>
<evidence type="ECO:0000256" key="12">
    <source>
        <dbReference type="PROSITE-ProRule" id="PRU01011"/>
    </source>
</evidence>
<dbReference type="AlphaFoldDB" id="A0AAU9TL26"/>
<evidence type="ECO:0000256" key="5">
    <source>
        <dbReference type="ARBA" id="ARBA00022801"/>
    </source>
</evidence>
<dbReference type="Gene3D" id="2.110.10.10">
    <property type="entry name" value="Hemopexin-like domain"/>
    <property type="match status" value="1"/>
</dbReference>